<evidence type="ECO:0000256" key="1">
    <source>
        <dbReference type="ARBA" id="ARBA00009437"/>
    </source>
</evidence>
<keyword evidence="8" id="KW-1185">Reference proteome</keyword>
<organism evidence="7 8">
    <name type="scientific">Williamsia maris</name>
    <dbReference type="NCBI Taxonomy" id="72806"/>
    <lineage>
        <taxon>Bacteria</taxon>
        <taxon>Bacillati</taxon>
        <taxon>Actinomycetota</taxon>
        <taxon>Actinomycetes</taxon>
        <taxon>Mycobacteriales</taxon>
        <taxon>Nocardiaceae</taxon>
        <taxon>Williamsia</taxon>
    </lineage>
</organism>
<proteinExistence type="inferred from homology"/>
<dbReference type="InterPro" id="IPR036388">
    <property type="entry name" value="WH-like_DNA-bd_sf"/>
</dbReference>
<dbReference type="RefSeq" id="WP_253660026.1">
    <property type="nucleotide sequence ID" value="NZ_BAAAJQ010000001.1"/>
</dbReference>
<dbReference type="SUPFAM" id="SSF46785">
    <property type="entry name" value="Winged helix' DNA-binding domain"/>
    <property type="match status" value="1"/>
</dbReference>
<dbReference type="Gene3D" id="3.40.190.10">
    <property type="entry name" value="Periplasmic binding protein-like II"/>
    <property type="match status" value="2"/>
</dbReference>
<dbReference type="GO" id="GO:0003677">
    <property type="term" value="F:DNA binding"/>
    <property type="evidence" value="ECO:0007669"/>
    <property type="project" value="UniProtKB-KW"/>
</dbReference>
<dbReference type="PANTHER" id="PTHR30346:SF17">
    <property type="entry name" value="LYSR FAMILY TRANSCRIPTIONAL REGULATOR"/>
    <property type="match status" value="1"/>
</dbReference>
<keyword evidence="3 7" id="KW-0238">DNA-binding</keyword>
<dbReference type="Pfam" id="PF03466">
    <property type="entry name" value="LysR_substrate"/>
    <property type="match status" value="1"/>
</dbReference>
<dbReference type="InterPro" id="IPR036390">
    <property type="entry name" value="WH_DNA-bd_sf"/>
</dbReference>
<evidence type="ECO:0000256" key="2">
    <source>
        <dbReference type="ARBA" id="ARBA00023015"/>
    </source>
</evidence>
<comment type="similarity">
    <text evidence="1">Belongs to the LysR transcriptional regulatory family.</text>
</comment>
<comment type="caution">
    <text evidence="7">The sequence shown here is derived from an EMBL/GenBank/DDBJ whole genome shotgun (WGS) entry which is preliminary data.</text>
</comment>
<dbReference type="PRINTS" id="PR00039">
    <property type="entry name" value="HTHLYSR"/>
</dbReference>
<dbReference type="PROSITE" id="PS50931">
    <property type="entry name" value="HTH_LYSR"/>
    <property type="match status" value="1"/>
</dbReference>
<evidence type="ECO:0000259" key="6">
    <source>
        <dbReference type="PROSITE" id="PS50931"/>
    </source>
</evidence>
<sequence>MEISQRALEQFVAVADEEHIGRAATRLMMTQPPLTQAIQRLERAVGVELLERSRRGVRLTAAGRSFADDARQLLVAQRTAIERARRIADGAEGDLRVGYVAGLAHETVPRLLGLVHQEMSGVRVHLTQRSSAELVIAVRAGSLDIALARSPLADHGGVDLRALPDERLGVAVPATHRLATSSSVQLIELRDERFALLPDAWSELGEQVQSACRRAGFVPTVAARADGLPGLLGHVAAGGCVALVPTSVASTTAPGVSVVAVADVDEDLTLRTCLVTRSGTADPMVDRVVALLGSRPIT</sequence>
<evidence type="ECO:0000256" key="4">
    <source>
        <dbReference type="ARBA" id="ARBA00023159"/>
    </source>
</evidence>
<accession>A0ABT1H9T4</accession>
<feature type="domain" description="HTH lysR-type" evidence="6">
    <location>
        <begin position="1"/>
        <end position="60"/>
    </location>
</feature>
<evidence type="ECO:0000313" key="8">
    <source>
        <dbReference type="Proteomes" id="UP001206895"/>
    </source>
</evidence>
<evidence type="ECO:0000256" key="3">
    <source>
        <dbReference type="ARBA" id="ARBA00023125"/>
    </source>
</evidence>
<dbReference type="Pfam" id="PF00126">
    <property type="entry name" value="HTH_1"/>
    <property type="match status" value="1"/>
</dbReference>
<dbReference type="Gene3D" id="1.10.10.10">
    <property type="entry name" value="Winged helix-like DNA-binding domain superfamily/Winged helix DNA-binding domain"/>
    <property type="match status" value="1"/>
</dbReference>
<evidence type="ECO:0000313" key="7">
    <source>
        <dbReference type="EMBL" id="MCP2175018.1"/>
    </source>
</evidence>
<dbReference type="Proteomes" id="UP001206895">
    <property type="component" value="Unassembled WGS sequence"/>
</dbReference>
<keyword evidence="5" id="KW-0804">Transcription</keyword>
<gene>
    <name evidence="7" type="ORF">LX13_000825</name>
</gene>
<dbReference type="SUPFAM" id="SSF53850">
    <property type="entry name" value="Periplasmic binding protein-like II"/>
    <property type="match status" value="1"/>
</dbReference>
<keyword evidence="4" id="KW-0010">Activator</keyword>
<dbReference type="PANTHER" id="PTHR30346">
    <property type="entry name" value="TRANSCRIPTIONAL DUAL REGULATOR HCAR-RELATED"/>
    <property type="match status" value="1"/>
</dbReference>
<dbReference type="CDD" id="cd08414">
    <property type="entry name" value="PBP2_LTTR_aromatics_like"/>
    <property type="match status" value="1"/>
</dbReference>
<name>A0ABT1H9T4_9NOCA</name>
<dbReference type="InterPro" id="IPR000847">
    <property type="entry name" value="LysR_HTH_N"/>
</dbReference>
<dbReference type="EMBL" id="JAMTCJ010000001">
    <property type="protein sequence ID" value="MCP2175018.1"/>
    <property type="molecule type" value="Genomic_DNA"/>
</dbReference>
<reference evidence="7 8" key="1">
    <citation type="submission" date="2022-06" db="EMBL/GenBank/DDBJ databases">
        <title>Genomic Encyclopedia of Archaeal and Bacterial Type Strains, Phase II (KMG-II): from individual species to whole genera.</title>
        <authorList>
            <person name="Goeker M."/>
        </authorList>
    </citation>
    <scope>NUCLEOTIDE SEQUENCE [LARGE SCALE GENOMIC DNA]</scope>
    <source>
        <strain evidence="7 8">DSM 44693</strain>
    </source>
</reference>
<dbReference type="InterPro" id="IPR005119">
    <property type="entry name" value="LysR_subst-bd"/>
</dbReference>
<keyword evidence="2" id="KW-0805">Transcription regulation</keyword>
<protein>
    <submittedName>
        <fullName evidence="7">DNA-binding transcriptional regulator, LysR family</fullName>
    </submittedName>
</protein>
<evidence type="ECO:0000256" key="5">
    <source>
        <dbReference type="ARBA" id="ARBA00023163"/>
    </source>
</evidence>